<protein>
    <recommendedName>
        <fullName evidence="2">ATF7-interacting protein protein binding domain-containing protein</fullName>
    </recommendedName>
</protein>
<dbReference type="AlphaFoldDB" id="A0A8K1LN15"/>
<dbReference type="EMBL" id="SWJQ01000155">
    <property type="protein sequence ID" value="TRZ20300.1"/>
    <property type="molecule type" value="Genomic_DNA"/>
</dbReference>
<evidence type="ECO:0000259" key="2">
    <source>
        <dbReference type="Pfam" id="PF16788"/>
    </source>
</evidence>
<evidence type="ECO:0000256" key="1">
    <source>
        <dbReference type="SAM" id="MobiDB-lite"/>
    </source>
</evidence>
<evidence type="ECO:0000313" key="3">
    <source>
        <dbReference type="EMBL" id="TRZ20300.1"/>
    </source>
</evidence>
<keyword evidence="4" id="KW-1185">Reference proteome</keyword>
<accession>A0A8K1LN15</accession>
<dbReference type="OrthoDB" id="9372694at2759"/>
<gene>
    <name evidence="3" type="ORF">HGM15179_006806</name>
</gene>
<sequence length="225" mass="25095">MELCCLAPVPAHGLCSLTKQCEGCPGLGTQKSICRSISEKKESMDLMNQKEVKEIYKIRNTSKEEILCVLQTRHHFLQPSVLCAICKRDIERKQVVPVSRGNTPCKCIHIADGSKKKSICTMAKNKESLLAKIKLMTGEQMQILDNDFFDQEVECLKRRVGQVECTKTHEEMVKTSLQKVSELEKEVNAILADQEETSAAAPAPQVEDADTDTPRDINSSLETKG</sequence>
<feature type="compositionally biased region" description="Polar residues" evidence="1">
    <location>
        <begin position="216"/>
        <end position="225"/>
    </location>
</feature>
<feature type="region of interest" description="Disordered" evidence="1">
    <location>
        <begin position="192"/>
        <end position="225"/>
    </location>
</feature>
<dbReference type="Proteomes" id="UP000796761">
    <property type="component" value="Unassembled WGS sequence"/>
</dbReference>
<dbReference type="Pfam" id="PF16788">
    <property type="entry name" value="ATF7IP_BD"/>
    <property type="match status" value="1"/>
</dbReference>
<dbReference type="InterPro" id="IPR031870">
    <property type="entry name" value="ATF7IP_BD"/>
</dbReference>
<organism evidence="3 4">
    <name type="scientific">Zosterops borbonicus</name>
    <dbReference type="NCBI Taxonomy" id="364589"/>
    <lineage>
        <taxon>Eukaryota</taxon>
        <taxon>Metazoa</taxon>
        <taxon>Chordata</taxon>
        <taxon>Craniata</taxon>
        <taxon>Vertebrata</taxon>
        <taxon>Euteleostomi</taxon>
        <taxon>Archelosauria</taxon>
        <taxon>Archosauria</taxon>
        <taxon>Dinosauria</taxon>
        <taxon>Saurischia</taxon>
        <taxon>Theropoda</taxon>
        <taxon>Coelurosauria</taxon>
        <taxon>Aves</taxon>
        <taxon>Neognathae</taxon>
        <taxon>Neoaves</taxon>
        <taxon>Telluraves</taxon>
        <taxon>Australaves</taxon>
        <taxon>Passeriformes</taxon>
        <taxon>Sylvioidea</taxon>
        <taxon>Zosteropidae</taxon>
        <taxon>Zosterops</taxon>
    </lineage>
</organism>
<proteinExistence type="predicted"/>
<reference evidence="3" key="1">
    <citation type="submission" date="2019-04" db="EMBL/GenBank/DDBJ databases">
        <title>Genome assembly of Zosterops borbonicus 15179.</title>
        <authorList>
            <person name="Leroy T."/>
            <person name="Anselmetti Y."/>
            <person name="Tilak M.-K."/>
            <person name="Nabholz B."/>
        </authorList>
    </citation>
    <scope>NUCLEOTIDE SEQUENCE</scope>
    <source>
        <strain evidence="3">HGM_15179</strain>
        <tissue evidence="3">Muscle</tissue>
    </source>
</reference>
<name>A0A8K1LN15_9PASS</name>
<comment type="caution">
    <text evidence="3">The sequence shown here is derived from an EMBL/GenBank/DDBJ whole genome shotgun (WGS) entry which is preliminary data.</text>
</comment>
<feature type="domain" description="ATF7-interacting protein protein binding" evidence="2">
    <location>
        <begin position="118"/>
        <end position="206"/>
    </location>
</feature>
<evidence type="ECO:0000313" key="4">
    <source>
        <dbReference type="Proteomes" id="UP000796761"/>
    </source>
</evidence>